<dbReference type="InterPro" id="IPR013783">
    <property type="entry name" value="Ig-like_fold"/>
</dbReference>
<evidence type="ECO:0000259" key="2">
    <source>
        <dbReference type="PROSITE" id="PS50853"/>
    </source>
</evidence>
<sequence>MNVTFDFDGEHEFKFHHLKPQSRYKVRAQAINEAGMSGMSVPDVIQTTDPWAPDAPTDVQYDCSKDCKVVWNEPNNRGSPIIAYKLILKEIEHTEMKHYSAESFELDLGADNLEVDLSFLKPLTTYEVKLIAVNSIGNSDAHSVVINTSEYVGGGRRNGHSNWLTILLLIIVLLTLLALIVDAVCCLMQRRGFLALICSALFGSNQEEYGDKLEDGLQNDKTENNRLLIDERNSSPVIMNHGERCRNGPHSTPV</sequence>
<feature type="domain" description="Fibronectin type-III" evidence="2">
    <location>
        <begin position="52"/>
        <end position="152"/>
    </location>
</feature>
<feature type="transmembrane region" description="Helical" evidence="1">
    <location>
        <begin position="163"/>
        <end position="187"/>
    </location>
</feature>
<dbReference type="SUPFAM" id="SSF49265">
    <property type="entry name" value="Fibronectin type III"/>
    <property type="match status" value="1"/>
</dbReference>
<dbReference type="Proteomes" id="UP000277928">
    <property type="component" value="Unassembled WGS sequence"/>
</dbReference>
<accession>A0A3P7M6Q7</accession>
<dbReference type="OMA" id="DRTENNC"/>
<dbReference type="CDD" id="cd00063">
    <property type="entry name" value="FN3"/>
    <property type="match status" value="2"/>
</dbReference>
<dbReference type="PROSITE" id="PS50853">
    <property type="entry name" value="FN3"/>
    <property type="match status" value="2"/>
</dbReference>
<dbReference type="Pfam" id="PF00041">
    <property type="entry name" value="fn3"/>
    <property type="match status" value="1"/>
</dbReference>
<protein>
    <recommendedName>
        <fullName evidence="2">Fibronectin type-III domain-containing protein</fullName>
    </recommendedName>
</protein>
<feature type="domain" description="Fibronectin type-III" evidence="2">
    <location>
        <begin position="1"/>
        <end position="50"/>
    </location>
</feature>
<evidence type="ECO:0000313" key="4">
    <source>
        <dbReference type="Proteomes" id="UP000277928"/>
    </source>
</evidence>
<dbReference type="InterPro" id="IPR036116">
    <property type="entry name" value="FN3_sf"/>
</dbReference>
<dbReference type="STRING" id="42156.A0A3P7M6Q7"/>
<keyword evidence="1" id="KW-1133">Transmembrane helix</keyword>
<dbReference type="SMART" id="SM00060">
    <property type="entry name" value="FN3"/>
    <property type="match status" value="1"/>
</dbReference>
<proteinExistence type="predicted"/>
<evidence type="ECO:0000313" key="3">
    <source>
        <dbReference type="EMBL" id="VDM92035.1"/>
    </source>
</evidence>
<keyword evidence="1" id="KW-0812">Transmembrane</keyword>
<evidence type="ECO:0000256" key="1">
    <source>
        <dbReference type="SAM" id="Phobius"/>
    </source>
</evidence>
<keyword evidence="4" id="KW-1185">Reference proteome</keyword>
<organism evidence="3 4">
    <name type="scientific">Litomosoides sigmodontis</name>
    <name type="common">Filarial nematode worm</name>
    <dbReference type="NCBI Taxonomy" id="42156"/>
    <lineage>
        <taxon>Eukaryota</taxon>
        <taxon>Metazoa</taxon>
        <taxon>Ecdysozoa</taxon>
        <taxon>Nematoda</taxon>
        <taxon>Chromadorea</taxon>
        <taxon>Rhabditida</taxon>
        <taxon>Spirurina</taxon>
        <taxon>Spiruromorpha</taxon>
        <taxon>Filarioidea</taxon>
        <taxon>Onchocercidae</taxon>
        <taxon>Litomosoides</taxon>
    </lineage>
</organism>
<gene>
    <name evidence="3" type="ORF">NLS_LOCUS9599</name>
</gene>
<name>A0A3P7M6Q7_LITSI</name>
<dbReference type="InterPro" id="IPR003961">
    <property type="entry name" value="FN3_dom"/>
</dbReference>
<dbReference type="EMBL" id="UYRX01001733">
    <property type="protein sequence ID" value="VDM92035.1"/>
    <property type="molecule type" value="Genomic_DNA"/>
</dbReference>
<keyword evidence="1" id="KW-0472">Membrane</keyword>
<dbReference type="OrthoDB" id="428111at2759"/>
<reference evidence="3 4" key="1">
    <citation type="submission" date="2018-08" db="EMBL/GenBank/DDBJ databases">
        <authorList>
            <person name="Laetsch R D."/>
            <person name="Stevens L."/>
            <person name="Kumar S."/>
            <person name="Blaxter L. M."/>
        </authorList>
    </citation>
    <scope>NUCLEOTIDE SEQUENCE [LARGE SCALE GENOMIC DNA]</scope>
</reference>
<dbReference type="Gene3D" id="2.60.40.10">
    <property type="entry name" value="Immunoglobulins"/>
    <property type="match status" value="2"/>
</dbReference>
<dbReference type="AlphaFoldDB" id="A0A3P7M6Q7"/>